<dbReference type="PANTHER" id="PTHR22904:SF523">
    <property type="entry name" value="STRESS-INDUCED-PHOSPHOPROTEIN 1"/>
    <property type="match status" value="1"/>
</dbReference>
<evidence type="ECO:0000256" key="2">
    <source>
        <dbReference type="ARBA" id="ARBA00022737"/>
    </source>
</evidence>
<evidence type="ECO:0000313" key="7">
    <source>
        <dbReference type="Proteomes" id="UP001230188"/>
    </source>
</evidence>
<comment type="caution">
    <text evidence="6">The sequence shown here is derived from an EMBL/GenBank/DDBJ whole genome shotgun (WGS) entry which is preliminary data.</text>
</comment>
<dbReference type="InterPro" id="IPR019734">
    <property type="entry name" value="TPR_rpt"/>
</dbReference>
<feature type="repeat" description="TPR" evidence="4">
    <location>
        <begin position="4"/>
        <end position="37"/>
    </location>
</feature>
<dbReference type="InterPro" id="IPR011990">
    <property type="entry name" value="TPR-like_helical_dom_sf"/>
</dbReference>
<keyword evidence="3 4" id="KW-0802">TPR repeat</keyword>
<dbReference type="SUPFAM" id="SSF46579">
    <property type="entry name" value="Prefoldin"/>
    <property type="match status" value="1"/>
</dbReference>
<dbReference type="InterPro" id="IPR002777">
    <property type="entry name" value="PFD_beta-like"/>
</dbReference>
<protein>
    <submittedName>
        <fullName evidence="6">Uncharacterized protein</fullName>
    </submittedName>
</protein>
<dbReference type="PROSITE" id="PS50005">
    <property type="entry name" value="TPR"/>
    <property type="match status" value="1"/>
</dbReference>
<keyword evidence="7" id="KW-1185">Reference proteome</keyword>
<dbReference type="GO" id="GO:0016272">
    <property type="term" value="C:prefoldin complex"/>
    <property type="evidence" value="ECO:0007669"/>
    <property type="project" value="InterPro"/>
</dbReference>
<dbReference type="InterPro" id="IPR009053">
    <property type="entry name" value="Prefoldin"/>
</dbReference>
<dbReference type="AlphaFoldDB" id="A0AAD7UC45"/>
<name>A0AAD7UC45_9STRA</name>
<reference evidence="6" key="1">
    <citation type="submission" date="2023-01" db="EMBL/GenBank/DDBJ databases">
        <title>Metagenome sequencing of chrysophaentin producing Chrysophaeum taylorii.</title>
        <authorList>
            <person name="Davison J."/>
            <person name="Bewley C."/>
        </authorList>
    </citation>
    <scope>NUCLEOTIDE SEQUENCE</scope>
    <source>
        <strain evidence="6">NIES-1699</strain>
    </source>
</reference>
<evidence type="ECO:0000313" key="6">
    <source>
        <dbReference type="EMBL" id="KAJ8601013.1"/>
    </source>
</evidence>
<accession>A0AAD7UC45</accession>
<evidence type="ECO:0000256" key="5">
    <source>
        <dbReference type="SAM" id="Coils"/>
    </source>
</evidence>
<evidence type="ECO:0000256" key="3">
    <source>
        <dbReference type="ARBA" id="ARBA00022803"/>
    </source>
</evidence>
<keyword evidence="5" id="KW-0175">Coiled coil</keyword>
<dbReference type="PANTHER" id="PTHR22904">
    <property type="entry name" value="TPR REPEAT CONTAINING PROTEIN"/>
    <property type="match status" value="1"/>
</dbReference>
<evidence type="ECO:0000256" key="4">
    <source>
        <dbReference type="PROSITE-ProRule" id="PRU00339"/>
    </source>
</evidence>
<dbReference type="Pfam" id="PF13414">
    <property type="entry name" value="TPR_11"/>
    <property type="match status" value="1"/>
</dbReference>
<dbReference type="Gene3D" id="1.10.287.370">
    <property type="match status" value="1"/>
</dbReference>
<dbReference type="Gene3D" id="1.25.40.10">
    <property type="entry name" value="Tetratricopeptide repeat domain"/>
    <property type="match status" value="1"/>
</dbReference>
<feature type="coiled-coil region" evidence="5">
    <location>
        <begin position="117"/>
        <end position="151"/>
    </location>
</feature>
<dbReference type="SUPFAM" id="SSF48452">
    <property type="entry name" value="TPR-like"/>
    <property type="match status" value="1"/>
</dbReference>
<dbReference type="Proteomes" id="UP001230188">
    <property type="component" value="Unassembled WGS sequence"/>
</dbReference>
<dbReference type="SMART" id="SM00028">
    <property type="entry name" value="TPR"/>
    <property type="match status" value="3"/>
</dbReference>
<organism evidence="6 7">
    <name type="scientific">Chrysophaeum taylorii</name>
    <dbReference type="NCBI Taxonomy" id="2483200"/>
    <lineage>
        <taxon>Eukaryota</taxon>
        <taxon>Sar</taxon>
        <taxon>Stramenopiles</taxon>
        <taxon>Ochrophyta</taxon>
        <taxon>Pelagophyceae</taxon>
        <taxon>Pelagomonadales</taxon>
        <taxon>Pelagomonadaceae</taxon>
        <taxon>Chrysophaeum</taxon>
    </lineage>
</organism>
<proteinExistence type="inferred from homology"/>
<dbReference type="EMBL" id="JAQMWT010000458">
    <property type="protein sequence ID" value="KAJ8601013.1"/>
    <property type="molecule type" value="Genomic_DNA"/>
</dbReference>
<comment type="similarity">
    <text evidence="1">Belongs to the prefoldin subunit beta family.</text>
</comment>
<evidence type="ECO:0000256" key="1">
    <source>
        <dbReference type="ARBA" id="ARBA00008045"/>
    </source>
</evidence>
<dbReference type="GO" id="GO:0006457">
    <property type="term" value="P:protein folding"/>
    <property type="evidence" value="ECO:0007669"/>
    <property type="project" value="InterPro"/>
</dbReference>
<sequence length="227" mass="25440">METVDELRVAGNELFKRGKLEEAVEKYSDALAIEPKNHLLYSNRSLANCSARKFEEAIADATECIRLAPTFVKGYYRLATAQIQSGKDATETIEKGLKLDPKNSELKRLQKKPKETDAATRKEAAELSQQIQKLQRELQEARGMSQSCRREGTRCALTKRQIDDLRDDVAVYRAVGKAFLLSTKPAISNLLDAELRAADDKSKALASRCAFLDRSIQSTQKDLKALF</sequence>
<gene>
    <name evidence="6" type="ORF">CTAYLR_009342</name>
</gene>
<dbReference type="GO" id="GO:0051082">
    <property type="term" value="F:unfolded protein binding"/>
    <property type="evidence" value="ECO:0007669"/>
    <property type="project" value="InterPro"/>
</dbReference>
<dbReference type="GO" id="GO:0051879">
    <property type="term" value="F:Hsp90 protein binding"/>
    <property type="evidence" value="ECO:0007669"/>
    <property type="project" value="TreeGrafter"/>
</dbReference>
<keyword evidence="2" id="KW-0677">Repeat</keyword>
<dbReference type="Pfam" id="PF01920">
    <property type="entry name" value="Prefoldin_2"/>
    <property type="match status" value="1"/>
</dbReference>